<sequence>MHVERDTRETKSLIDSLGGGLETTTPRSARAARKLNSKTQSNQSSISGISDEHHQRPALTPKRSDSSLSDLSDSIDQHSSNSTTTPQLLIDSPSPSPSQDTQHHQLSSDNSSRSLPATPNRFMKSNKQKPSLRKTIIKRSHSSSFGLLRHHRGNPKLNRARRLTEAQKKELEQTRLKLLESLQQEEELIKASQHPILLSLQENVDIAKELRLTQARQKFQQLGAYLDRLNYERQQRIWDTWKDAKIKLQTEMIVDCQIRLNRAPFEFLISNDTTSFSRNRLTSLLIFSRSASYLPSHSHPDSRLSPENLEHESFGVCAGFIHSRYSQPEAGAMYHDKQRKAPVVQHHKIFSSKGHEGGAEDLRMEGPQGEEPQIDPVAFKDSMDIIHRLDRQRVRNHAVWQLSHRDIRDDLKLIHRHRRRSLHNHHLHHHPYPTTLSLPHP</sequence>
<reference evidence="3 4" key="1">
    <citation type="submission" date="2015-08" db="EMBL/GenBank/DDBJ databases">
        <title>Next Generation Sequencing and Analysis of the Genome of Puccinia sorghi L Schw, the Causal Agent of Maize Common Rust.</title>
        <authorList>
            <person name="Rochi L."/>
            <person name="Burguener G."/>
            <person name="Darino M."/>
            <person name="Turjanski A."/>
            <person name="Kreff E."/>
            <person name="Dieguez M.J."/>
            <person name="Sacco F."/>
        </authorList>
    </citation>
    <scope>NUCLEOTIDE SEQUENCE [LARGE SCALE GENOMIC DNA]</scope>
    <source>
        <strain evidence="3 4">RO10H11247</strain>
    </source>
</reference>
<feature type="compositionally biased region" description="Low complexity" evidence="2">
    <location>
        <begin position="66"/>
        <end position="80"/>
    </location>
</feature>
<dbReference type="AlphaFoldDB" id="A0A0L6VNE7"/>
<comment type="caution">
    <text evidence="3">The sequence shown here is derived from an EMBL/GenBank/DDBJ whole genome shotgun (WGS) entry which is preliminary data.</text>
</comment>
<feature type="compositionally biased region" description="Basic residues" evidence="2">
    <location>
        <begin position="124"/>
        <end position="133"/>
    </location>
</feature>
<evidence type="ECO:0000313" key="3">
    <source>
        <dbReference type="EMBL" id="KNZ62278.1"/>
    </source>
</evidence>
<evidence type="ECO:0000256" key="2">
    <source>
        <dbReference type="SAM" id="MobiDB-lite"/>
    </source>
</evidence>
<dbReference type="OrthoDB" id="2507799at2759"/>
<name>A0A0L6VNE7_9BASI</name>
<organism evidence="3 4">
    <name type="scientific">Puccinia sorghi</name>
    <dbReference type="NCBI Taxonomy" id="27349"/>
    <lineage>
        <taxon>Eukaryota</taxon>
        <taxon>Fungi</taxon>
        <taxon>Dikarya</taxon>
        <taxon>Basidiomycota</taxon>
        <taxon>Pucciniomycotina</taxon>
        <taxon>Pucciniomycetes</taxon>
        <taxon>Pucciniales</taxon>
        <taxon>Pucciniaceae</taxon>
        <taxon>Puccinia</taxon>
    </lineage>
</organism>
<accession>A0A0L6VNE7</accession>
<dbReference type="VEuPathDB" id="FungiDB:VP01_1291g4"/>
<feature type="compositionally biased region" description="Basic and acidic residues" evidence="2">
    <location>
        <begin position="1"/>
        <end position="12"/>
    </location>
</feature>
<keyword evidence="4" id="KW-1185">Reference proteome</keyword>
<feature type="region of interest" description="Disordered" evidence="2">
    <location>
        <begin position="1"/>
        <end position="133"/>
    </location>
</feature>
<proteinExistence type="predicted"/>
<feature type="region of interest" description="Disordered" evidence="2">
    <location>
        <begin position="422"/>
        <end position="441"/>
    </location>
</feature>
<dbReference type="STRING" id="27349.A0A0L6VNE7"/>
<protein>
    <submittedName>
        <fullName evidence="3">Uncharacterized protein</fullName>
    </submittedName>
</protein>
<keyword evidence="1" id="KW-0175">Coiled coil</keyword>
<feature type="coiled-coil region" evidence="1">
    <location>
        <begin position="154"/>
        <end position="188"/>
    </location>
</feature>
<evidence type="ECO:0000256" key="1">
    <source>
        <dbReference type="SAM" id="Coils"/>
    </source>
</evidence>
<feature type="compositionally biased region" description="Polar residues" evidence="2">
    <location>
        <begin position="104"/>
        <end position="123"/>
    </location>
</feature>
<dbReference type="Proteomes" id="UP000037035">
    <property type="component" value="Unassembled WGS sequence"/>
</dbReference>
<dbReference type="EMBL" id="LAVV01003243">
    <property type="protein sequence ID" value="KNZ62278.1"/>
    <property type="molecule type" value="Genomic_DNA"/>
</dbReference>
<feature type="compositionally biased region" description="Polar residues" evidence="2">
    <location>
        <begin position="37"/>
        <end position="48"/>
    </location>
</feature>
<evidence type="ECO:0000313" key="4">
    <source>
        <dbReference type="Proteomes" id="UP000037035"/>
    </source>
</evidence>
<feature type="compositionally biased region" description="Basic residues" evidence="2">
    <location>
        <begin position="422"/>
        <end position="431"/>
    </location>
</feature>
<feature type="compositionally biased region" description="Low complexity" evidence="2">
    <location>
        <begin position="432"/>
        <end position="441"/>
    </location>
</feature>
<gene>
    <name evidence="3" type="ORF">VP01_1291g4</name>
</gene>